<keyword evidence="5" id="KW-1279">T cell receptor</keyword>
<reference evidence="9 10" key="1">
    <citation type="submission" date="2023-09" db="EMBL/GenBank/DDBJ databases">
        <authorList>
            <person name="Wang M."/>
        </authorList>
    </citation>
    <scope>NUCLEOTIDE SEQUENCE [LARGE SCALE GENOMIC DNA]</scope>
    <source>
        <strain evidence="9">GT-2023</strain>
        <tissue evidence="9">Liver</tissue>
    </source>
</reference>
<keyword evidence="6" id="KW-1133">Transmembrane helix</keyword>
<dbReference type="PROSITE" id="PS50835">
    <property type="entry name" value="IG_LIKE"/>
    <property type="match status" value="2"/>
</dbReference>
<dbReference type="Pfam" id="PF07686">
    <property type="entry name" value="V-set"/>
    <property type="match status" value="2"/>
</dbReference>
<feature type="domain" description="Ig-like" evidence="8">
    <location>
        <begin position="18"/>
        <end position="188"/>
    </location>
</feature>
<keyword evidence="4" id="KW-0393">Immunoglobulin domain</keyword>
<name>A0ABR3NU57_9TELE</name>
<keyword evidence="5" id="KW-0391">Immunity</keyword>
<feature type="domain" description="Ig-like" evidence="8">
    <location>
        <begin position="209"/>
        <end position="293"/>
    </location>
</feature>
<dbReference type="PANTHER" id="PTHR19367:SF18">
    <property type="entry name" value="T CELL RECEPTOR ALPHA VARIABLE 16"/>
    <property type="match status" value="1"/>
</dbReference>
<evidence type="ECO:0000313" key="9">
    <source>
        <dbReference type="EMBL" id="KAL1280556.1"/>
    </source>
</evidence>
<dbReference type="EMBL" id="JAYMGO010000002">
    <property type="protein sequence ID" value="KAL1280556.1"/>
    <property type="molecule type" value="Genomic_DNA"/>
</dbReference>
<evidence type="ECO:0000313" key="10">
    <source>
        <dbReference type="Proteomes" id="UP001558613"/>
    </source>
</evidence>
<evidence type="ECO:0000256" key="4">
    <source>
        <dbReference type="ARBA" id="ARBA00023319"/>
    </source>
</evidence>
<keyword evidence="6" id="KW-0472">Membrane</keyword>
<organism evidence="9 10">
    <name type="scientific">Cirrhinus molitorella</name>
    <name type="common">mud carp</name>
    <dbReference type="NCBI Taxonomy" id="172907"/>
    <lineage>
        <taxon>Eukaryota</taxon>
        <taxon>Metazoa</taxon>
        <taxon>Chordata</taxon>
        <taxon>Craniata</taxon>
        <taxon>Vertebrata</taxon>
        <taxon>Euteleostomi</taxon>
        <taxon>Actinopterygii</taxon>
        <taxon>Neopterygii</taxon>
        <taxon>Teleostei</taxon>
        <taxon>Ostariophysi</taxon>
        <taxon>Cypriniformes</taxon>
        <taxon>Cyprinidae</taxon>
        <taxon>Labeoninae</taxon>
        <taxon>Labeonini</taxon>
        <taxon>Cirrhinus</taxon>
    </lineage>
</organism>
<dbReference type="Proteomes" id="UP001558613">
    <property type="component" value="Unassembled WGS sequence"/>
</dbReference>
<evidence type="ECO:0000256" key="5">
    <source>
        <dbReference type="ARBA" id="ARBA00043266"/>
    </source>
</evidence>
<dbReference type="InterPro" id="IPR051287">
    <property type="entry name" value="TCR_variable_region"/>
</dbReference>
<dbReference type="InterPro" id="IPR036179">
    <property type="entry name" value="Ig-like_dom_sf"/>
</dbReference>
<keyword evidence="2" id="KW-1064">Adaptive immunity</keyword>
<keyword evidence="6" id="KW-0812">Transmembrane</keyword>
<evidence type="ECO:0000256" key="3">
    <source>
        <dbReference type="ARBA" id="ARBA00023170"/>
    </source>
</evidence>
<feature type="signal peptide" evidence="7">
    <location>
        <begin position="1"/>
        <end position="18"/>
    </location>
</feature>
<evidence type="ECO:0000256" key="6">
    <source>
        <dbReference type="SAM" id="Phobius"/>
    </source>
</evidence>
<keyword evidence="3" id="KW-0675">Receptor</keyword>
<evidence type="ECO:0000256" key="7">
    <source>
        <dbReference type="SAM" id="SignalP"/>
    </source>
</evidence>
<feature type="chain" id="PRO_5046342558" description="Ig-like domain-containing protein" evidence="7">
    <location>
        <begin position="19"/>
        <end position="320"/>
    </location>
</feature>
<dbReference type="SMART" id="SM00406">
    <property type="entry name" value="IGv"/>
    <property type="match status" value="3"/>
</dbReference>
<sequence>MLFCALIIFSVLAGHSLGDLITSHGSDKQAEDGNSVTLSCNYSGVVYNLLWYRQYQRSKPELLLYMTESGNPVKADPSAHWLSAKVDKNRKLMELEISPAKASYSARYKDYSGTVNNLFWYRQYPRSKPEFLLYILPQGFMSDERPPRFSAEVNQSNKQVDLIISSVVETDSAIYYCALVPTVTGNLTMLFLFLINISLLKENADAINPLVPEKHVTAGDNVTLTCDYNGRVNTLQWYRRYPGSRIEFLIFATELNGRSKPELRLSSVAYEHNKSMHLSIFQTEIIDSALYYCALVPTVMFFVDVYWFYRGKHNKILVTE</sequence>
<dbReference type="Gene3D" id="2.60.40.10">
    <property type="entry name" value="Immunoglobulins"/>
    <property type="match status" value="3"/>
</dbReference>
<evidence type="ECO:0000259" key="8">
    <source>
        <dbReference type="PROSITE" id="PS50835"/>
    </source>
</evidence>
<dbReference type="PANTHER" id="PTHR19367">
    <property type="entry name" value="T-CELL RECEPTOR ALPHA CHAIN V REGION"/>
    <property type="match status" value="1"/>
</dbReference>
<feature type="transmembrane region" description="Helical" evidence="6">
    <location>
        <begin position="289"/>
        <end position="309"/>
    </location>
</feature>
<dbReference type="InterPro" id="IPR007110">
    <property type="entry name" value="Ig-like_dom"/>
</dbReference>
<proteinExistence type="predicted"/>
<keyword evidence="10" id="KW-1185">Reference proteome</keyword>
<comment type="caution">
    <text evidence="9">The sequence shown here is derived from an EMBL/GenBank/DDBJ whole genome shotgun (WGS) entry which is preliminary data.</text>
</comment>
<dbReference type="InterPro" id="IPR013106">
    <property type="entry name" value="Ig_V-set"/>
</dbReference>
<gene>
    <name evidence="9" type="ORF">QQF64_015156</name>
</gene>
<dbReference type="SMART" id="SM00409">
    <property type="entry name" value="IG"/>
    <property type="match status" value="2"/>
</dbReference>
<evidence type="ECO:0000256" key="2">
    <source>
        <dbReference type="ARBA" id="ARBA00023130"/>
    </source>
</evidence>
<protein>
    <recommendedName>
        <fullName evidence="8">Ig-like domain-containing protein</fullName>
    </recommendedName>
</protein>
<dbReference type="InterPro" id="IPR013783">
    <property type="entry name" value="Ig-like_fold"/>
</dbReference>
<evidence type="ECO:0000256" key="1">
    <source>
        <dbReference type="ARBA" id="ARBA00022729"/>
    </source>
</evidence>
<keyword evidence="1 7" id="KW-0732">Signal</keyword>
<accession>A0ABR3NU57</accession>
<dbReference type="InterPro" id="IPR003599">
    <property type="entry name" value="Ig_sub"/>
</dbReference>
<dbReference type="SUPFAM" id="SSF48726">
    <property type="entry name" value="Immunoglobulin"/>
    <property type="match status" value="3"/>
</dbReference>